<dbReference type="PROSITE" id="PS50158">
    <property type="entry name" value="ZF_CCHC"/>
    <property type="match status" value="2"/>
</dbReference>
<dbReference type="Pfam" id="PF00098">
    <property type="entry name" value="zf-CCHC"/>
    <property type="match status" value="1"/>
</dbReference>
<dbReference type="SMART" id="SM00343">
    <property type="entry name" value="ZnF_C2HC"/>
    <property type="match status" value="2"/>
</dbReference>
<dbReference type="GO" id="GO:0003676">
    <property type="term" value="F:nucleic acid binding"/>
    <property type="evidence" value="ECO:0007669"/>
    <property type="project" value="InterPro"/>
</dbReference>
<evidence type="ECO:0000313" key="4">
    <source>
        <dbReference type="EMBL" id="KAJ9565975.1"/>
    </source>
</evidence>
<dbReference type="Gene3D" id="4.10.60.10">
    <property type="entry name" value="Zinc finger, CCHC-type"/>
    <property type="match status" value="1"/>
</dbReference>
<keyword evidence="1" id="KW-0863">Zinc-finger</keyword>
<feature type="domain" description="CCHC-type" evidence="3">
    <location>
        <begin position="318"/>
        <end position="333"/>
    </location>
</feature>
<evidence type="ECO:0000256" key="1">
    <source>
        <dbReference type="PROSITE-ProRule" id="PRU00047"/>
    </source>
</evidence>
<dbReference type="GO" id="GO:0008270">
    <property type="term" value="F:zinc ion binding"/>
    <property type="evidence" value="ECO:0007669"/>
    <property type="project" value="UniProtKB-KW"/>
</dbReference>
<evidence type="ECO:0000313" key="5">
    <source>
        <dbReference type="Proteomes" id="UP001172457"/>
    </source>
</evidence>
<keyword evidence="5" id="KW-1185">Reference proteome</keyword>
<keyword evidence="1" id="KW-0479">Metal-binding</keyword>
<comment type="caution">
    <text evidence="4">The sequence shown here is derived from an EMBL/GenBank/DDBJ whole genome shotgun (WGS) entry which is preliminary data.</text>
</comment>
<evidence type="ECO:0000256" key="2">
    <source>
        <dbReference type="SAM" id="MobiDB-lite"/>
    </source>
</evidence>
<dbReference type="InterPro" id="IPR001878">
    <property type="entry name" value="Znf_CCHC"/>
</dbReference>
<dbReference type="PANTHER" id="PTHR15503">
    <property type="entry name" value="LDOC1 RELATED"/>
    <property type="match status" value="1"/>
</dbReference>
<name>A0AA38U3N2_9ASTR</name>
<evidence type="ECO:0000259" key="3">
    <source>
        <dbReference type="PROSITE" id="PS50158"/>
    </source>
</evidence>
<organism evidence="4 5">
    <name type="scientific">Centaurea solstitialis</name>
    <name type="common">yellow star-thistle</name>
    <dbReference type="NCBI Taxonomy" id="347529"/>
    <lineage>
        <taxon>Eukaryota</taxon>
        <taxon>Viridiplantae</taxon>
        <taxon>Streptophyta</taxon>
        <taxon>Embryophyta</taxon>
        <taxon>Tracheophyta</taxon>
        <taxon>Spermatophyta</taxon>
        <taxon>Magnoliopsida</taxon>
        <taxon>eudicotyledons</taxon>
        <taxon>Gunneridae</taxon>
        <taxon>Pentapetalae</taxon>
        <taxon>asterids</taxon>
        <taxon>campanulids</taxon>
        <taxon>Asterales</taxon>
        <taxon>Asteraceae</taxon>
        <taxon>Carduoideae</taxon>
        <taxon>Cardueae</taxon>
        <taxon>Centaureinae</taxon>
        <taxon>Centaurea</taxon>
    </lineage>
</organism>
<dbReference type="PANTHER" id="PTHR15503:SF41">
    <property type="entry name" value="NUCLEOTIDYLTRANSFERASE, RIBONUCLEASE H"/>
    <property type="match status" value="1"/>
</dbReference>
<dbReference type="Pfam" id="PF19259">
    <property type="entry name" value="Ty3_capsid"/>
    <property type="match status" value="1"/>
</dbReference>
<sequence>MVTTRRGNSTGSEEPDLRDLIGSEVQEVLQQLLPGLFAQMKDEILQAMDERMEAAFTARGSASGSNSQAQSRASTFKDFMACQPPHYEGRKDPVACHRWIAAVEGAFRTCSCPEGMKVFFAANLLRDAGKDWWGLILKSHTEEQITAMTWEAFKVLFEEQFSPRVERERIIAEFLNLKQTTESVNEITDQFLEKALFCPDYVGNEAMRMYRYRGVLKPEIREFVSPTTCTSFNAMVEAARNRELFLEELQQGKRKAEQSLVPARKFKGQRTDGKKVYSGCPKCGRNHQGECRLPGPVCYKCGKPGHKGRECGVAPKTCFHCFQPGHIKPNCPKLAEAAKAQVKAPSPATLRITDDPLKLFLVNKIGGGTVENRNHSTDRQLDHHGGGSAAAIDRTARRRLNRTPAVAGPARHQAVAKPPVLVVAVNGGGEKPRTTTGPRPNHQRGGDRWSPLVAIEPLRWPMDQTALGGVQRRWMVAMKPLLSLDDGVVAQLWLYRGEAVAETTEWWCHGCRRIETMVAVALWRYRRRTWESAKADRIVERYRRWWRESSR</sequence>
<feature type="region of interest" description="Disordered" evidence="2">
    <location>
        <begin position="427"/>
        <end position="448"/>
    </location>
</feature>
<reference evidence="4" key="1">
    <citation type="submission" date="2023-03" db="EMBL/GenBank/DDBJ databases">
        <title>Chromosome-scale reference genome and RAD-based genetic map of yellow starthistle (Centaurea solstitialis) reveal putative structural variation and QTLs associated with invader traits.</title>
        <authorList>
            <person name="Reatini B."/>
            <person name="Cang F.A."/>
            <person name="Jiang Q."/>
            <person name="Mckibben M.T.W."/>
            <person name="Barker M.S."/>
            <person name="Rieseberg L.H."/>
            <person name="Dlugosch K.M."/>
        </authorList>
    </citation>
    <scope>NUCLEOTIDE SEQUENCE</scope>
    <source>
        <strain evidence="4">CAN-66</strain>
        <tissue evidence="4">Leaf</tissue>
    </source>
</reference>
<feature type="domain" description="CCHC-type" evidence="3">
    <location>
        <begin position="298"/>
        <end position="311"/>
    </location>
</feature>
<dbReference type="InterPro" id="IPR036875">
    <property type="entry name" value="Znf_CCHC_sf"/>
</dbReference>
<gene>
    <name evidence="4" type="ORF">OSB04_001941</name>
</gene>
<dbReference type="InterPro" id="IPR032567">
    <property type="entry name" value="RTL1-rel"/>
</dbReference>
<dbReference type="InterPro" id="IPR045358">
    <property type="entry name" value="Ty3_capsid"/>
</dbReference>
<dbReference type="Proteomes" id="UP001172457">
    <property type="component" value="Chromosome 1"/>
</dbReference>
<proteinExistence type="predicted"/>
<dbReference type="AlphaFoldDB" id="A0AA38U3N2"/>
<dbReference type="SUPFAM" id="SSF57756">
    <property type="entry name" value="Retrovirus zinc finger-like domains"/>
    <property type="match status" value="1"/>
</dbReference>
<keyword evidence="1" id="KW-0862">Zinc</keyword>
<dbReference type="EMBL" id="JARYMX010000001">
    <property type="protein sequence ID" value="KAJ9565975.1"/>
    <property type="molecule type" value="Genomic_DNA"/>
</dbReference>
<accession>A0AA38U3N2</accession>
<protein>
    <recommendedName>
        <fullName evidence="3">CCHC-type domain-containing protein</fullName>
    </recommendedName>
</protein>